<dbReference type="SUPFAM" id="SSF48452">
    <property type="entry name" value="TPR-like"/>
    <property type="match status" value="1"/>
</dbReference>
<dbReference type="Gene3D" id="1.25.40.10">
    <property type="entry name" value="Tetratricopeptide repeat domain"/>
    <property type="match status" value="1"/>
</dbReference>
<dbReference type="CDD" id="cd05804">
    <property type="entry name" value="StaR_like"/>
    <property type="match status" value="1"/>
</dbReference>
<dbReference type="AlphaFoldDB" id="A0A0M2R5I1"/>
<evidence type="ECO:0000256" key="4">
    <source>
        <dbReference type="ARBA" id="ARBA00022803"/>
    </source>
</evidence>
<dbReference type="RefSeq" id="WP_046506924.1">
    <property type="nucleotide sequence ID" value="NZ_LANI01000009.1"/>
</dbReference>
<reference evidence="5 6" key="1">
    <citation type="submission" date="2015-03" db="EMBL/GenBank/DDBJ databases">
        <title>Genome sequence of Kiloniella sp. P1-1, isolated from the gut microflora of Pacific white shrimp, Penaeus vannamei.</title>
        <authorList>
            <person name="Shao Z."/>
            <person name="Wang L."/>
            <person name="Li X."/>
        </authorList>
    </citation>
    <scope>NUCLEOTIDE SEQUENCE [LARGE SCALE GENOMIC DNA]</scope>
    <source>
        <strain evidence="5 6">P1-1</strain>
    </source>
</reference>
<evidence type="ECO:0000313" key="5">
    <source>
        <dbReference type="EMBL" id="KKJ76941.1"/>
    </source>
</evidence>
<keyword evidence="3" id="KW-0677">Repeat</keyword>
<evidence type="ECO:0000256" key="2">
    <source>
        <dbReference type="ARBA" id="ARBA00019992"/>
    </source>
</evidence>
<proteinExistence type="inferred from homology"/>
<evidence type="ECO:0000256" key="3">
    <source>
        <dbReference type="ARBA" id="ARBA00022737"/>
    </source>
</evidence>
<evidence type="ECO:0000256" key="1">
    <source>
        <dbReference type="ARBA" id="ARBA00005857"/>
    </source>
</evidence>
<dbReference type="PANTHER" id="PTHR16263:SF4">
    <property type="entry name" value="TETRATRICOPEPTIDE REPEAT PROTEIN 38"/>
    <property type="match status" value="1"/>
</dbReference>
<dbReference type="OrthoDB" id="9815900at2"/>
<dbReference type="Proteomes" id="UP000034491">
    <property type="component" value="Unassembled WGS sequence"/>
</dbReference>
<comment type="caution">
    <text evidence="5">The sequence shown here is derived from an EMBL/GenBank/DDBJ whole genome shotgun (WGS) entry which is preliminary data.</text>
</comment>
<dbReference type="PANTHER" id="PTHR16263">
    <property type="entry name" value="TETRATRICOPEPTIDE REPEAT PROTEIN 38"/>
    <property type="match status" value="1"/>
</dbReference>
<name>A0A0M2R5I1_9PROT</name>
<dbReference type="PATRIC" id="fig|1549748.8.peg.4250"/>
<keyword evidence="4" id="KW-0802">TPR repeat</keyword>
<dbReference type="InterPro" id="IPR033891">
    <property type="entry name" value="TTC38"/>
</dbReference>
<comment type="similarity">
    <text evidence="1">Belongs to the TTC38 family.</text>
</comment>
<evidence type="ECO:0000313" key="6">
    <source>
        <dbReference type="Proteomes" id="UP000034491"/>
    </source>
</evidence>
<protein>
    <recommendedName>
        <fullName evidence="2">Tetratricopeptide repeat protein 38</fullName>
    </recommendedName>
</protein>
<organism evidence="5 6">
    <name type="scientific">Kiloniella litopenaei</name>
    <dbReference type="NCBI Taxonomy" id="1549748"/>
    <lineage>
        <taxon>Bacteria</taxon>
        <taxon>Pseudomonadati</taxon>
        <taxon>Pseudomonadota</taxon>
        <taxon>Alphaproteobacteria</taxon>
        <taxon>Rhodospirillales</taxon>
        <taxon>Kiloniellaceae</taxon>
        <taxon>Kiloniella</taxon>
    </lineage>
</organism>
<accession>A0A0M2R5I1</accession>
<dbReference type="InterPro" id="IPR011990">
    <property type="entry name" value="TPR-like_helical_dom_sf"/>
</dbReference>
<dbReference type="STRING" id="1549748.WH95_10835"/>
<keyword evidence="6" id="KW-1185">Reference proteome</keyword>
<gene>
    <name evidence="5" type="ORF">WH95_10835</name>
</gene>
<dbReference type="EMBL" id="LANI01000009">
    <property type="protein sequence ID" value="KKJ76941.1"/>
    <property type="molecule type" value="Genomic_DNA"/>
</dbReference>
<sequence length="467" mass="52492">MLFDCRGHAVTALNQNAVDHFDNTVSLFLAHSKKTPEALGLTLAADPQMLLALIAKGFFYKMLAKVETDPVALEALFKAKLSVRERGANHRESELLTALEEWCYGNLDKAIARLDALLDDYPLDALSVKITHACQFIRGRNHGMRASTTKIMSAWNEGVRDYGFILGCHSFGLEETGAYAEAEKTGKRGVEIAPNDAWGTHAVGHVLEMSNRPSEGINWLSQYQNEWENCNNFSYHMHWHKALFHLELGQKDEVLRLYDSYIRKDHTDDFRDISNGVSLLYRLELEGVNVGNRWEEMAKLSANHVNDHSLAFADAHYLLAILSSGNTKAADAFIETMHEKAEGEGTAQEIFRNYGMPLAKAIHACKTGNDAQCVDHLLPVFDDLQQIGGSHAQRDVFHRLLIDASIRAQRYSTAKDLLDARLQQRPENPWALKRLAKIPEILETVETDEAPTQTVNRQQNIELVSLT</sequence>